<keyword evidence="1" id="KW-0479">Metal-binding</keyword>
<evidence type="ECO:0000256" key="2">
    <source>
        <dbReference type="ARBA" id="ARBA00023004"/>
    </source>
</evidence>
<comment type="caution">
    <text evidence="4">The sequence shown here is derived from an EMBL/GenBank/DDBJ whole genome shotgun (WGS) entry which is preliminary data.</text>
</comment>
<dbReference type="SUPFAM" id="SSF52833">
    <property type="entry name" value="Thioredoxin-like"/>
    <property type="match status" value="1"/>
</dbReference>
<accession>A0A419T219</accession>
<dbReference type="PANTHER" id="PTHR43578:SF3">
    <property type="entry name" value="NADH-QUINONE OXIDOREDUCTASE SUBUNIT F"/>
    <property type="match status" value="1"/>
</dbReference>
<dbReference type="OrthoDB" id="9800692at2"/>
<dbReference type="Pfam" id="PF01257">
    <property type="entry name" value="2Fe-2S_thioredx"/>
    <property type="match status" value="1"/>
</dbReference>
<dbReference type="GO" id="GO:0051536">
    <property type="term" value="F:iron-sulfur cluster binding"/>
    <property type="evidence" value="ECO:0007669"/>
    <property type="project" value="UniProtKB-KW"/>
</dbReference>
<evidence type="ECO:0000313" key="5">
    <source>
        <dbReference type="Proteomes" id="UP000284277"/>
    </source>
</evidence>
<dbReference type="RefSeq" id="WP_120196975.1">
    <property type="nucleotide sequence ID" value="NZ_MCIA01000017.1"/>
</dbReference>
<dbReference type="GO" id="GO:0046872">
    <property type="term" value="F:metal ion binding"/>
    <property type="evidence" value="ECO:0007669"/>
    <property type="project" value="UniProtKB-KW"/>
</dbReference>
<dbReference type="CDD" id="cd02980">
    <property type="entry name" value="TRX_Fd_family"/>
    <property type="match status" value="1"/>
</dbReference>
<keyword evidence="5" id="KW-1185">Reference proteome</keyword>
<dbReference type="AlphaFoldDB" id="A0A419T219"/>
<evidence type="ECO:0000256" key="3">
    <source>
        <dbReference type="ARBA" id="ARBA00023014"/>
    </source>
</evidence>
<evidence type="ECO:0000313" key="4">
    <source>
        <dbReference type="EMBL" id="RKD31610.1"/>
    </source>
</evidence>
<name>A0A419T219_9FIRM</name>
<dbReference type="Gene3D" id="3.40.30.10">
    <property type="entry name" value="Glutaredoxin"/>
    <property type="match status" value="1"/>
</dbReference>
<dbReference type="Proteomes" id="UP000284277">
    <property type="component" value="Unassembled WGS sequence"/>
</dbReference>
<sequence>MKTLEELKEIRDKMQSQVSMRKEDHARTRILVGMATCGIASGARPVLQTLSNLVQEHHMTDRFTVIQTGCNGLCQYEPIVEILEPGKEKIIYVKMTPEKAEEVFQEHFVKGQVLEHYTLASADAQ</sequence>
<reference evidence="4 5" key="1">
    <citation type="submission" date="2016-08" db="EMBL/GenBank/DDBJ databases">
        <title>A new outlook on sporulation: Clostridium algidixylanolyticum.</title>
        <authorList>
            <person name="Poppleton D.I."/>
            <person name="Gribaldo S."/>
        </authorList>
    </citation>
    <scope>NUCLEOTIDE SEQUENCE [LARGE SCALE GENOMIC DNA]</scope>
    <source>
        <strain evidence="4 5">SPL73</strain>
    </source>
</reference>
<dbReference type="InterPro" id="IPR036249">
    <property type="entry name" value="Thioredoxin-like_sf"/>
</dbReference>
<organism evidence="4 5">
    <name type="scientific">Lacrimispora algidixylanolytica</name>
    <dbReference type="NCBI Taxonomy" id="94868"/>
    <lineage>
        <taxon>Bacteria</taxon>
        <taxon>Bacillati</taxon>
        <taxon>Bacillota</taxon>
        <taxon>Clostridia</taxon>
        <taxon>Lachnospirales</taxon>
        <taxon>Lachnospiraceae</taxon>
        <taxon>Lacrimispora</taxon>
    </lineage>
</organism>
<dbReference type="EMBL" id="MCIA01000017">
    <property type="protein sequence ID" value="RKD31610.1"/>
    <property type="molecule type" value="Genomic_DNA"/>
</dbReference>
<proteinExistence type="predicted"/>
<evidence type="ECO:0000256" key="1">
    <source>
        <dbReference type="ARBA" id="ARBA00022723"/>
    </source>
</evidence>
<protein>
    <submittedName>
        <fullName evidence="4">Ferredoxin</fullName>
    </submittedName>
</protein>
<gene>
    <name evidence="4" type="ORF">BET01_19985</name>
</gene>
<keyword evidence="3" id="KW-0411">Iron-sulfur</keyword>
<dbReference type="PANTHER" id="PTHR43578">
    <property type="entry name" value="NADH-QUINONE OXIDOREDUCTASE SUBUNIT F"/>
    <property type="match status" value="1"/>
</dbReference>
<keyword evidence="2" id="KW-0408">Iron</keyword>